<evidence type="ECO:0000256" key="1">
    <source>
        <dbReference type="ARBA" id="ARBA00011073"/>
    </source>
</evidence>
<dbReference type="Pfam" id="PF00082">
    <property type="entry name" value="Peptidase_S8"/>
    <property type="match status" value="1"/>
</dbReference>
<dbReference type="GO" id="GO:0016020">
    <property type="term" value="C:membrane"/>
    <property type="evidence" value="ECO:0007669"/>
    <property type="project" value="InterPro"/>
</dbReference>
<dbReference type="CDD" id="cd07489">
    <property type="entry name" value="Peptidases_S8_5"/>
    <property type="match status" value="1"/>
</dbReference>
<evidence type="ECO:0000313" key="13">
    <source>
        <dbReference type="EMBL" id="TPX09905.1"/>
    </source>
</evidence>
<dbReference type="InterPro" id="IPR050131">
    <property type="entry name" value="Peptidase_S8_subtilisin-like"/>
</dbReference>
<keyword evidence="5 8" id="KW-0378">Hydrolase</keyword>
<keyword evidence="2" id="KW-0964">Secreted</keyword>
<dbReference type="STRING" id="1093900.A0A507AIE1"/>
<evidence type="ECO:0000256" key="2">
    <source>
        <dbReference type="ARBA" id="ARBA00022512"/>
    </source>
</evidence>
<dbReference type="CDD" id="cd02124">
    <property type="entry name" value="PA_PoS1_like"/>
    <property type="match status" value="1"/>
</dbReference>
<feature type="active site" description="Charge relay system" evidence="7 8">
    <location>
        <position position="513"/>
    </location>
</feature>
<dbReference type="Pfam" id="PF02225">
    <property type="entry name" value="PA"/>
    <property type="match status" value="1"/>
</dbReference>
<dbReference type="GeneID" id="41976374"/>
<evidence type="ECO:0000259" key="10">
    <source>
        <dbReference type="Pfam" id="PF00082"/>
    </source>
</evidence>
<dbReference type="PANTHER" id="PTHR43806:SF66">
    <property type="entry name" value="SERIN ENDOPEPTIDASE"/>
    <property type="match status" value="1"/>
</dbReference>
<evidence type="ECO:0000256" key="5">
    <source>
        <dbReference type="ARBA" id="ARBA00022801"/>
    </source>
</evidence>
<dbReference type="PROSITE" id="PS51892">
    <property type="entry name" value="SUBTILASE"/>
    <property type="match status" value="1"/>
</dbReference>
<dbReference type="OrthoDB" id="10256524at2759"/>
<sequence length="867" mass="93308">MRLPRLALALLLPGAWALSRRDQFGPVKNVTLQAPKKFIVEVAPGVDLDELADRIDTVSTAKVVRKFKSDIFTGLSLESDRENIDTLERFAQFVKAWPAARIQLDPHVPTQSFSDDAAAANYSVHKYTGVDKLHEDGIYGKGAVVAVVDTGTWYKHPALGGGFGLGFKVAGGYDLVGDADWPNGSPKAPDNDPQDNLGHGTHVAGIIAGKSDWYTGVAPEATLLSYKVFSTVDSTDEDTLIDAFLMAYDAGADIITSSIGGLSGFPDGPWALVASRLVDQGVIVTISAGNNGEDGVFFGSNGSSGKNVLAVASMDPGTIAALPFEGTFSLNGQVNTSSLGYFPAGNPWRVEGLPIIPISNNTSILDEACNPLPANTPDLANAIALVRRGTCNFAVKQANLEAFGAKYVLVYTNENPITTPSTTDFDSELGLIEAKAGEAIIATIAAGGNVTVTFSDEGDRLVGVFNSAGGIPSEYTSWGGTYDLELKPDVAAPGRNILSTYLENSYAVLSGTSMACPYVAGVAALYVGKYGGRSVHGPAAARMVADRIRSSGAAIPWQVEQPAGLPVDYGFWAPVPQVGTGLISAVKVLNYTTSLRFEPFALNDTAHFSRYHKVDITNGGTKPVTYTFSLQPAGGLDTQSVIPSYLVYFLEMKPRAIVPKVSFPSGTFTVEPGETRTAQFNFAQPEGLDPKTLPLYSGKVLISGSNGEEFSVPYMGLGFSLKDEMRRAMFSDSSPRQMGGPNRDDIDIFHSYDFNLSWLIQDFPKVQVELKWGARELRWDFYEAGWKESHWQYPPVVGENGYIGSAAYWESSGSYWAFDPTTMDKEKTLPFPVVNTPRTSVWSFGEYSFWWFGKLANGSYISPGNYT</sequence>
<feature type="active site" description="Charge relay system" evidence="7 8">
    <location>
        <position position="199"/>
    </location>
</feature>
<dbReference type="InterPro" id="IPR022398">
    <property type="entry name" value="Peptidase_S8_His-AS"/>
</dbReference>
<keyword evidence="4 9" id="KW-0732">Signal</keyword>
<evidence type="ECO:0000259" key="12">
    <source>
        <dbReference type="Pfam" id="PF06280"/>
    </source>
</evidence>
<dbReference type="InterPro" id="IPR015500">
    <property type="entry name" value="Peptidase_S8_subtilisin-rel"/>
</dbReference>
<dbReference type="InterPro" id="IPR034187">
    <property type="entry name" value="Peptidases_S8_5"/>
</dbReference>
<evidence type="ECO:0008006" key="15">
    <source>
        <dbReference type="Google" id="ProtNLM"/>
    </source>
</evidence>
<evidence type="ECO:0000256" key="8">
    <source>
        <dbReference type="PROSITE-ProRule" id="PRU01240"/>
    </source>
</evidence>
<evidence type="ECO:0000256" key="9">
    <source>
        <dbReference type="SAM" id="SignalP"/>
    </source>
</evidence>
<evidence type="ECO:0000256" key="6">
    <source>
        <dbReference type="ARBA" id="ARBA00022825"/>
    </source>
</evidence>
<evidence type="ECO:0000259" key="11">
    <source>
        <dbReference type="Pfam" id="PF02225"/>
    </source>
</evidence>
<feature type="signal peptide" evidence="9">
    <location>
        <begin position="1"/>
        <end position="17"/>
    </location>
</feature>
<gene>
    <name evidence="13" type="ORF">E0L32_008927</name>
</gene>
<dbReference type="InterPro" id="IPR036852">
    <property type="entry name" value="Peptidase_S8/S53_dom_sf"/>
</dbReference>
<feature type="domain" description="PA" evidence="11">
    <location>
        <begin position="367"/>
        <end position="421"/>
    </location>
</feature>
<dbReference type="PROSITE" id="PS00138">
    <property type="entry name" value="SUBTILASE_SER"/>
    <property type="match status" value="1"/>
</dbReference>
<dbReference type="GO" id="GO:0006508">
    <property type="term" value="P:proteolysis"/>
    <property type="evidence" value="ECO:0007669"/>
    <property type="project" value="UniProtKB-KW"/>
</dbReference>
<dbReference type="InParanoid" id="A0A507AIE1"/>
<dbReference type="InterPro" id="IPR010435">
    <property type="entry name" value="C5a/SBT2-like_Fn3"/>
</dbReference>
<reference evidence="13 14" key="1">
    <citation type="submission" date="2019-06" db="EMBL/GenBank/DDBJ databases">
        <title>Draft genome sequence of the filamentous fungus Phialemoniopsis curvata isolated from diesel fuel.</title>
        <authorList>
            <person name="Varaljay V.A."/>
            <person name="Lyon W.J."/>
            <person name="Crouch A.L."/>
            <person name="Drake C.E."/>
            <person name="Hollomon J.M."/>
            <person name="Nadeau L.J."/>
            <person name="Nunn H.S."/>
            <person name="Stevenson B.S."/>
            <person name="Bojanowski C.L."/>
            <person name="Crookes-Goodson W.J."/>
        </authorList>
    </citation>
    <scope>NUCLEOTIDE SEQUENCE [LARGE SCALE GENOMIC DNA]</scope>
    <source>
        <strain evidence="13 14">D216</strain>
    </source>
</reference>
<dbReference type="Gene3D" id="3.40.50.200">
    <property type="entry name" value="Peptidase S8/S53 domain"/>
    <property type="match status" value="1"/>
</dbReference>
<proteinExistence type="inferred from homology"/>
<protein>
    <recommendedName>
        <fullName evidence="15">Minor extracellular protease vpr</fullName>
    </recommendedName>
</protein>
<dbReference type="InterPro" id="IPR046450">
    <property type="entry name" value="PA_dom_sf"/>
</dbReference>
<keyword evidence="3 8" id="KW-0645">Protease</keyword>
<dbReference type="PROSITE" id="PS00137">
    <property type="entry name" value="SUBTILASE_HIS"/>
    <property type="match status" value="1"/>
</dbReference>
<evidence type="ECO:0000256" key="3">
    <source>
        <dbReference type="ARBA" id="ARBA00022670"/>
    </source>
</evidence>
<evidence type="ECO:0000256" key="4">
    <source>
        <dbReference type="ARBA" id="ARBA00022729"/>
    </source>
</evidence>
<name>A0A507AIE1_9PEZI</name>
<dbReference type="InterPro" id="IPR023828">
    <property type="entry name" value="Peptidase_S8_Ser-AS"/>
</dbReference>
<keyword evidence="14" id="KW-1185">Reference proteome</keyword>
<keyword evidence="6 8" id="KW-0720">Serine protease</keyword>
<evidence type="ECO:0000256" key="7">
    <source>
        <dbReference type="PIRSR" id="PIRSR615500-1"/>
    </source>
</evidence>
<dbReference type="Proteomes" id="UP000319257">
    <property type="component" value="Unassembled WGS sequence"/>
</dbReference>
<dbReference type="PANTHER" id="PTHR43806">
    <property type="entry name" value="PEPTIDASE S8"/>
    <property type="match status" value="1"/>
</dbReference>
<organism evidence="13 14">
    <name type="scientific">Thyridium curvatum</name>
    <dbReference type="NCBI Taxonomy" id="1093900"/>
    <lineage>
        <taxon>Eukaryota</taxon>
        <taxon>Fungi</taxon>
        <taxon>Dikarya</taxon>
        <taxon>Ascomycota</taxon>
        <taxon>Pezizomycotina</taxon>
        <taxon>Sordariomycetes</taxon>
        <taxon>Sordariomycetidae</taxon>
        <taxon>Thyridiales</taxon>
        <taxon>Thyridiaceae</taxon>
        <taxon>Thyridium</taxon>
    </lineage>
</organism>
<feature type="domain" description="C5a peptidase/Subtilisin-like protease SBT2-like Fn3-like" evidence="12">
    <location>
        <begin position="601"/>
        <end position="715"/>
    </location>
</feature>
<feature type="chain" id="PRO_5021451756" description="Minor extracellular protease vpr" evidence="9">
    <location>
        <begin position="18"/>
        <end position="867"/>
    </location>
</feature>
<comment type="similarity">
    <text evidence="1 8">Belongs to the peptidase S8 family.</text>
</comment>
<dbReference type="Gene3D" id="3.50.30.30">
    <property type="match status" value="1"/>
</dbReference>
<feature type="domain" description="Peptidase S8/S53" evidence="10">
    <location>
        <begin position="140"/>
        <end position="532"/>
    </location>
</feature>
<dbReference type="InterPro" id="IPR003137">
    <property type="entry name" value="PA_domain"/>
</dbReference>
<dbReference type="PRINTS" id="PR00723">
    <property type="entry name" value="SUBTILISIN"/>
</dbReference>
<keyword evidence="2" id="KW-0134">Cell wall</keyword>
<evidence type="ECO:0000313" key="14">
    <source>
        <dbReference type="Proteomes" id="UP000319257"/>
    </source>
</evidence>
<dbReference type="Pfam" id="PF06280">
    <property type="entry name" value="fn3_5"/>
    <property type="match status" value="1"/>
</dbReference>
<dbReference type="GO" id="GO:0004252">
    <property type="term" value="F:serine-type endopeptidase activity"/>
    <property type="evidence" value="ECO:0007669"/>
    <property type="project" value="UniProtKB-UniRule"/>
</dbReference>
<comment type="caution">
    <text evidence="13">The sequence shown here is derived from an EMBL/GenBank/DDBJ whole genome shotgun (WGS) entry which is preliminary data.</text>
</comment>
<dbReference type="AlphaFoldDB" id="A0A507AIE1"/>
<dbReference type="SUPFAM" id="SSF52025">
    <property type="entry name" value="PA domain"/>
    <property type="match status" value="1"/>
</dbReference>
<dbReference type="SUPFAM" id="SSF52743">
    <property type="entry name" value="Subtilisin-like"/>
    <property type="match status" value="1"/>
</dbReference>
<dbReference type="EMBL" id="SKBQ01000061">
    <property type="protein sequence ID" value="TPX09905.1"/>
    <property type="molecule type" value="Genomic_DNA"/>
</dbReference>
<accession>A0A507AIE1</accession>
<dbReference type="RefSeq" id="XP_030991616.1">
    <property type="nucleotide sequence ID" value="XM_031143836.1"/>
</dbReference>
<dbReference type="InterPro" id="IPR000209">
    <property type="entry name" value="Peptidase_S8/S53_dom"/>
</dbReference>
<feature type="active site" description="Charge relay system" evidence="7 8">
    <location>
        <position position="149"/>
    </location>
</feature>